<reference evidence="4 5" key="1">
    <citation type="journal article" date="2016" name="Fungal Biol.">
        <title>The genome of Xylona heveae provides a window into fungal endophytism.</title>
        <authorList>
            <person name="Gazis R."/>
            <person name="Kuo A."/>
            <person name="Riley R."/>
            <person name="LaButti K."/>
            <person name="Lipzen A."/>
            <person name="Lin J."/>
            <person name="Amirebrahimi M."/>
            <person name="Hesse C.N."/>
            <person name="Spatafora J.W."/>
            <person name="Henrissat B."/>
            <person name="Hainaut M."/>
            <person name="Grigoriev I.V."/>
            <person name="Hibbett D.S."/>
        </authorList>
    </citation>
    <scope>NUCLEOTIDE SEQUENCE [LARGE SCALE GENOMIC DNA]</scope>
    <source>
        <strain evidence="4 5">TC161</strain>
    </source>
</reference>
<dbReference type="Proteomes" id="UP000076632">
    <property type="component" value="Unassembled WGS sequence"/>
</dbReference>
<dbReference type="PANTHER" id="PTHR43968:SF6">
    <property type="entry name" value="GLUTATHIONE S-TRANSFERASE OMEGA"/>
    <property type="match status" value="1"/>
</dbReference>
<dbReference type="InterPro" id="IPR036282">
    <property type="entry name" value="Glutathione-S-Trfase_C_sf"/>
</dbReference>
<dbReference type="OMA" id="WADHINR"/>
<protein>
    <recommendedName>
        <fullName evidence="6">Glutathione transferase</fullName>
    </recommendedName>
</protein>
<sequence length="689" mass="78235">MDDPELPAALRTLQPAALQALRHPHAQSSQILASQLAPELRALSSSDPFQRQVQAELASASTIRGHSQHHIHPRQIFESAQPHHFHPSQALRQAHALPNHTHGARHFGIFTTDSSPENQRASPQNAVERTQQEESLFPSPENTDKRSQGHFDSLKIVPNPPNLGVWRQKLFDVDDTITLTEEDFQIYFPHIDNVYSHRSTQRYKRKPFVSHYWDCRMKGRPPGTPKSDDPNKKKRKRTARPRDLCDVKIKITEFFQDALPIPNFSQPLPSHQLDADNSGDFYASDHAGNQQSQVPFGMLSPTPQSRLPSQLPLRGTRYYTIQRVNGNGGNGKGDGIAGPHKHTLEESDRIKKNSVMRHILKEEREIKKVQTLPMIILPFVRGFRLSANPSFVTTFSHHSSPKSIPNPLKAIQTPSLVELSYRTLATMADKKDSEQKTYHKKATGDALNTVKKRSKEHDLKLFGGCFCPFVQRVWISLELKGIQYQYIEVDPYKKPQSLLEVNPRGLVPALRHGDWGCYESTVLMEYLEDLSTDHALLPPNDPQRRAYSRLWSDHINRHIIPGFYRVLQAQEMEKQIEHAGNLKTEISKLVEASDPEGPFFLGPAISFVDVQFAPWILRLRLVLKPYRGWPDPEEGSRWSKWVKAIEAHEAVKATTSTDQLYIDSYERYAENRPNTSQVANAINAGGGLP</sequence>
<dbReference type="InterPro" id="IPR010987">
    <property type="entry name" value="Glutathione-S-Trfase_C-like"/>
</dbReference>
<dbReference type="InterPro" id="IPR050983">
    <property type="entry name" value="GST_Omega/HSP26"/>
</dbReference>
<feature type="domain" description="GST C-terminal" evidence="3">
    <location>
        <begin position="541"/>
        <end position="677"/>
    </location>
</feature>
<organism evidence="4 5">
    <name type="scientific">Xylona heveae (strain CBS 132557 / TC161)</name>
    <dbReference type="NCBI Taxonomy" id="1328760"/>
    <lineage>
        <taxon>Eukaryota</taxon>
        <taxon>Fungi</taxon>
        <taxon>Dikarya</taxon>
        <taxon>Ascomycota</taxon>
        <taxon>Pezizomycotina</taxon>
        <taxon>Xylonomycetes</taxon>
        <taxon>Xylonales</taxon>
        <taxon>Xylonaceae</taxon>
        <taxon>Xylona</taxon>
    </lineage>
</organism>
<dbReference type="OrthoDB" id="4951845at2759"/>
<feature type="compositionally biased region" description="Basic and acidic residues" evidence="1">
    <location>
        <begin position="142"/>
        <end position="153"/>
    </location>
</feature>
<dbReference type="AlphaFoldDB" id="A0A165JLK7"/>
<dbReference type="GeneID" id="28899753"/>
<dbReference type="Pfam" id="PF13410">
    <property type="entry name" value="GST_C_2"/>
    <property type="match status" value="1"/>
</dbReference>
<dbReference type="PROSITE" id="PS50405">
    <property type="entry name" value="GST_CTER"/>
    <property type="match status" value="1"/>
</dbReference>
<feature type="region of interest" description="Disordered" evidence="1">
    <location>
        <begin position="104"/>
        <end position="156"/>
    </location>
</feature>
<evidence type="ECO:0008006" key="6">
    <source>
        <dbReference type="Google" id="ProtNLM"/>
    </source>
</evidence>
<dbReference type="EMBL" id="KV407454">
    <property type="protein sequence ID" value="KZF26392.1"/>
    <property type="molecule type" value="Genomic_DNA"/>
</dbReference>
<evidence type="ECO:0000313" key="5">
    <source>
        <dbReference type="Proteomes" id="UP000076632"/>
    </source>
</evidence>
<dbReference type="PROSITE" id="PS50404">
    <property type="entry name" value="GST_NTER"/>
    <property type="match status" value="1"/>
</dbReference>
<evidence type="ECO:0000313" key="4">
    <source>
        <dbReference type="EMBL" id="KZF26392.1"/>
    </source>
</evidence>
<dbReference type="GO" id="GO:0005737">
    <property type="term" value="C:cytoplasm"/>
    <property type="evidence" value="ECO:0007669"/>
    <property type="project" value="TreeGrafter"/>
</dbReference>
<dbReference type="InterPro" id="IPR036249">
    <property type="entry name" value="Thioredoxin-like_sf"/>
</dbReference>
<proteinExistence type="predicted"/>
<dbReference type="InterPro" id="IPR040079">
    <property type="entry name" value="Glutathione_S-Trfase"/>
</dbReference>
<dbReference type="Gene3D" id="3.40.30.10">
    <property type="entry name" value="Glutaredoxin"/>
    <property type="match status" value="1"/>
</dbReference>
<dbReference type="PANTHER" id="PTHR43968">
    <property type="match status" value="1"/>
</dbReference>
<evidence type="ECO:0000259" key="3">
    <source>
        <dbReference type="PROSITE" id="PS50405"/>
    </source>
</evidence>
<feature type="compositionally biased region" description="Polar residues" evidence="1">
    <location>
        <begin position="111"/>
        <end position="129"/>
    </location>
</feature>
<evidence type="ECO:0000259" key="2">
    <source>
        <dbReference type="PROSITE" id="PS50404"/>
    </source>
</evidence>
<dbReference type="Gene3D" id="1.20.1050.10">
    <property type="match status" value="1"/>
</dbReference>
<dbReference type="InParanoid" id="A0A165JLK7"/>
<gene>
    <name evidence="4" type="ORF">L228DRAFT_264793</name>
</gene>
<name>A0A165JLK7_XYLHT</name>
<dbReference type="Pfam" id="PF13417">
    <property type="entry name" value="GST_N_3"/>
    <property type="match status" value="1"/>
</dbReference>
<feature type="region of interest" description="Disordered" evidence="1">
    <location>
        <begin position="214"/>
        <end position="241"/>
    </location>
</feature>
<evidence type="ECO:0000256" key="1">
    <source>
        <dbReference type="SAM" id="MobiDB-lite"/>
    </source>
</evidence>
<feature type="domain" description="GST N-terminal" evidence="2">
    <location>
        <begin position="457"/>
        <end position="535"/>
    </location>
</feature>
<feature type="region of interest" description="Disordered" evidence="1">
    <location>
        <begin position="276"/>
        <end position="310"/>
    </location>
</feature>
<dbReference type="SUPFAM" id="SSF47616">
    <property type="entry name" value="GST C-terminal domain-like"/>
    <property type="match status" value="1"/>
</dbReference>
<dbReference type="InterPro" id="IPR004045">
    <property type="entry name" value="Glutathione_S-Trfase_N"/>
</dbReference>
<dbReference type="SUPFAM" id="SSF52833">
    <property type="entry name" value="Thioredoxin-like"/>
    <property type="match status" value="1"/>
</dbReference>
<accession>A0A165JLK7</accession>
<dbReference type="STRING" id="1328760.A0A165JLK7"/>
<dbReference type="SFLD" id="SFLDG00358">
    <property type="entry name" value="Main_(cytGST)"/>
    <property type="match status" value="1"/>
</dbReference>
<dbReference type="SFLD" id="SFLDS00019">
    <property type="entry name" value="Glutathione_Transferase_(cytos"/>
    <property type="match status" value="1"/>
</dbReference>
<dbReference type="RefSeq" id="XP_018191947.1">
    <property type="nucleotide sequence ID" value="XM_018334616.1"/>
</dbReference>
<keyword evidence="5" id="KW-1185">Reference proteome</keyword>